<evidence type="ECO:0000313" key="1">
    <source>
        <dbReference type="EMBL" id="PIT86809.1"/>
    </source>
</evidence>
<organism evidence="1 2">
    <name type="scientific">Candidatus Magasanikbacteria bacterium CG10_big_fil_rev_8_21_14_0_10_43_6</name>
    <dbReference type="NCBI Taxonomy" id="1974650"/>
    <lineage>
        <taxon>Bacteria</taxon>
        <taxon>Candidatus Magasanikiibacteriota</taxon>
    </lineage>
</organism>
<evidence type="ECO:0000313" key="2">
    <source>
        <dbReference type="Proteomes" id="UP000229362"/>
    </source>
</evidence>
<comment type="caution">
    <text evidence="1">The sequence shown here is derived from an EMBL/GenBank/DDBJ whole genome shotgun (WGS) entry which is preliminary data.</text>
</comment>
<dbReference type="Proteomes" id="UP000229362">
    <property type="component" value="Unassembled WGS sequence"/>
</dbReference>
<dbReference type="SUPFAM" id="SSF46785">
    <property type="entry name" value="Winged helix' DNA-binding domain"/>
    <property type="match status" value="1"/>
</dbReference>
<evidence type="ECO:0008006" key="3">
    <source>
        <dbReference type="Google" id="ProtNLM"/>
    </source>
</evidence>
<proteinExistence type="predicted"/>
<dbReference type="AlphaFoldDB" id="A0A2M6W1X6"/>
<dbReference type="InterPro" id="IPR036388">
    <property type="entry name" value="WH-like_DNA-bd_sf"/>
</dbReference>
<name>A0A2M6W1X6_9BACT</name>
<reference evidence="2" key="1">
    <citation type="submission" date="2017-09" db="EMBL/GenBank/DDBJ databases">
        <title>Depth-based differentiation of microbial function through sediment-hosted aquifers and enrichment of novel symbionts in the deep terrestrial subsurface.</title>
        <authorList>
            <person name="Probst A.J."/>
            <person name="Ladd B."/>
            <person name="Jarett J.K."/>
            <person name="Geller-Mcgrath D.E."/>
            <person name="Sieber C.M.K."/>
            <person name="Emerson J.B."/>
            <person name="Anantharaman K."/>
            <person name="Thomas B.C."/>
            <person name="Malmstrom R."/>
            <person name="Stieglmeier M."/>
            <person name="Klingl A."/>
            <person name="Woyke T."/>
            <person name="Ryan C.M."/>
            <person name="Banfield J.F."/>
        </authorList>
    </citation>
    <scope>NUCLEOTIDE SEQUENCE [LARGE SCALE GENOMIC DNA]</scope>
</reference>
<protein>
    <recommendedName>
        <fullName evidence="3">HTH arsR-type domain-containing protein</fullName>
    </recommendedName>
</protein>
<dbReference type="EMBL" id="PFBZ01000047">
    <property type="protein sequence ID" value="PIT86809.1"/>
    <property type="molecule type" value="Genomic_DNA"/>
</dbReference>
<sequence>MLEQLFGSKTRYRLLRIFFRSSETKFFVRELTRELDTQINAIRREISLLIKAGIIQEIKEEKAEKEKGPQKKYYILNKSSVIYTELRSLLLKDTMLGEQEFLQQIQKKAGHILLFLVSGCFTGEKDAPSDILLVGDIKQRIVSKMISDYEKEFGFALRYTFMTEEEFRDRRHVMDRFLFGLFEAKHVKIVNDLRV</sequence>
<accession>A0A2M6W1X6</accession>
<dbReference type="Gene3D" id="1.10.10.10">
    <property type="entry name" value="Winged helix-like DNA-binding domain superfamily/Winged helix DNA-binding domain"/>
    <property type="match status" value="1"/>
</dbReference>
<gene>
    <name evidence="1" type="ORF">COU33_01090</name>
</gene>
<dbReference type="InterPro" id="IPR036390">
    <property type="entry name" value="WH_DNA-bd_sf"/>
</dbReference>